<gene>
    <name evidence="1" type="ORF">LCGC14_1872300</name>
</gene>
<dbReference type="EMBL" id="LAZR01019123">
    <property type="protein sequence ID" value="KKL93679.1"/>
    <property type="molecule type" value="Genomic_DNA"/>
</dbReference>
<protein>
    <submittedName>
        <fullName evidence="1">Uncharacterized protein</fullName>
    </submittedName>
</protein>
<comment type="caution">
    <text evidence="1">The sequence shown here is derived from an EMBL/GenBank/DDBJ whole genome shotgun (WGS) entry which is preliminary data.</text>
</comment>
<name>A0A0F9G4J8_9ZZZZ</name>
<dbReference type="AlphaFoldDB" id="A0A0F9G4J8"/>
<sequence>MIKNNEHPTEGVQLPYERPTPFQEDVDALICAIDKFTDTLIKKLNKTTS</sequence>
<reference evidence="1" key="1">
    <citation type="journal article" date="2015" name="Nature">
        <title>Complex archaea that bridge the gap between prokaryotes and eukaryotes.</title>
        <authorList>
            <person name="Spang A."/>
            <person name="Saw J.H."/>
            <person name="Jorgensen S.L."/>
            <person name="Zaremba-Niedzwiedzka K."/>
            <person name="Martijn J."/>
            <person name="Lind A.E."/>
            <person name="van Eijk R."/>
            <person name="Schleper C."/>
            <person name="Guy L."/>
            <person name="Ettema T.J."/>
        </authorList>
    </citation>
    <scope>NUCLEOTIDE SEQUENCE</scope>
</reference>
<proteinExistence type="predicted"/>
<accession>A0A0F9G4J8</accession>
<organism evidence="1">
    <name type="scientific">marine sediment metagenome</name>
    <dbReference type="NCBI Taxonomy" id="412755"/>
    <lineage>
        <taxon>unclassified sequences</taxon>
        <taxon>metagenomes</taxon>
        <taxon>ecological metagenomes</taxon>
    </lineage>
</organism>
<evidence type="ECO:0000313" key="1">
    <source>
        <dbReference type="EMBL" id="KKL93679.1"/>
    </source>
</evidence>